<proteinExistence type="predicted"/>
<dbReference type="Pfam" id="PF09931">
    <property type="entry name" value="Phage_phiJL001_Gp84_N"/>
    <property type="match status" value="1"/>
</dbReference>
<evidence type="ECO:0000259" key="1">
    <source>
        <dbReference type="Pfam" id="PF09356"/>
    </source>
</evidence>
<gene>
    <name evidence="2" type="ORF">QOZ94_003350</name>
</gene>
<reference evidence="2 3" key="1">
    <citation type="submission" date="2023-07" db="EMBL/GenBank/DDBJ databases">
        <title>Genomic Encyclopedia of Type Strains, Phase IV (KMG-IV): sequencing the most valuable type-strain genomes for metagenomic binning, comparative biology and taxonomic classification.</title>
        <authorList>
            <person name="Goeker M."/>
        </authorList>
    </citation>
    <scope>NUCLEOTIDE SEQUENCE [LARGE SCALE GENOMIC DNA]</scope>
    <source>
        <strain evidence="2 3">DSM 3770</strain>
    </source>
</reference>
<protein>
    <submittedName>
        <fullName evidence="2">Phage protein (TIGR02218 family)</fullName>
    </submittedName>
</protein>
<comment type="caution">
    <text evidence="2">The sequence shown here is derived from an EMBL/GenBank/DDBJ whole genome shotgun (WGS) entry which is preliminary data.</text>
</comment>
<sequence>MRTLSAALATHLASGATTLCYGWRLTRRDGLVLGFTDHDWDLVLDGLTLKAASGISASESAAAEGLAVTGTELSGALSADALTEDDLAAGLYDGAVVALYLVNWADPQMRLLLRQGTIGEVKREDSRFTAEIRALTDSLNQTRGRIYGTRCDADLGDGRCGLDLAAPAFSGSGAVRAVEGALRFSVDGLSAFAAEALARGRLTFTSGANLGFATEIKSHTKDGATARLRLWQRPPFTVAVGDTVAVTAGCDKLFATCRDRFANAANFRGFPHMPGNDFVISVAVPGEGGYDGSLLA</sequence>
<evidence type="ECO:0000313" key="2">
    <source>
        <dbReference type="EMBL" id="MDQ0506539.1"/>
    </source>
</evidence>
<keyword evidence="3" id="KW-1185">Reference proteome</keyword>
<name>A0ABU0LHD3_XANAG</name>
<dbReference type="InterPro" id="IPR018964">
    <property type="entry name" value="Phage_phiJL001_Gp84_C"/>
</dbReference>
<dbReference type="EMBL" id="JAUSVY010000008">
    <property type="protein sequence ID" value="MDQ0506539.1"/>
    <property type="molecule type" value="Genomic_DNA"/>
</dbReference>
<dbReference type="InterPro" id="IPR011928">
    <property type="entry name" value="Phage_phiJL001_Gp84"/>
</dbReference>
<organism evidence="2 3">
    <name type="scientific">Xanthobacter agilis</name>
    <dbReference type="NCBI Taxonomy" id="47492"/>
    <lineage>
        <taxon>Bacteria</taxon>
        <taxon>Pseudomonadati</taxon>
        <taxon>Pseudomonadota</taxon>
        <taxon>Alphaproteobacteria</taxon>
        <taxon>Hyphomicrobiales</taxon>
        <taxon>Xanthobacteraceae</taxon>
        <taxon>Xanthobacter</taxon>
    </lineage>
</organism>
<dbReference type="Proteomes" id="UP001241747">
    <property type="component" value="Unassembled WGS sequence"/>
</dbReference>
<accession>A0ABU0LHD3</accession>
<dbReference type="Pfam" id="PF09356">
    <property type="entry name" value="Phage_BR0599"/>
    <property type="match status" value="1"/>
</dbReference>
<dbReference type="RefSeq" id="WP_237346278.1">
    <property type="nucleotide sequence ID" value="NZ_JABWGX010000017.1"/>
</dbReference>
<dbReference type="NCBIfam" id="TIGR02218">
    <property type="entry name" value="phg_TIGR02218"/>
    <property type="match status" value="1"/>
</dbReference>
<evidence type="ECO:0000313" key="3">
    <source>
        <dbReference type="Proteomes" id="UP001241747"/>
    </source>
</evidence>
<feature type="domain" description="Bacteriophage phiJL001 Gp84 C-terminal" evidence="1">
    <location>
        <begin position="198"/>
        <end position="277"/>
    </location>
</feature>